<reference evidence="2" key="1">
    <citation type="journal article" date="2022" name="Plant J.">
        <title>Strategies of tolerance reflected in two North American maple genomes.</title>
        <authorList>
            <person name="McEvoy S.L."/>
            <person name="Sezen U.U."/>
            <person name="Trouern-Trend A."/>
            <person name="McMahon S.M."/>
            <person name="Schaberg P.G."/>
            <person name="Yang J."/>
            <person name="Wegrzyn J.L."/>
            <person name="Swenson N.G."/>
        </authorList>
    </citation>
    <scope>NUCLEOTIDE SEQUENCE</scope>
    <source>
        <strain evidence="2">NS2018</strain>
    </source>
</reference>
<name>A0AA39SE97_ACESA</name>
<feature type="compositionally biased region" description="Polar residues" evidence="1">
    <location>
        <begin position="1"/>
        <end position="10"/>
    </location>
</feature>
<evidence type="ECO:0000313" key="2">
    <source>
        <dbReference type="EMBL" id="KAK0596311.1"/>
    </source>
</evidence>
<gene>
    <name evidence="2" type="ORF">LWI29_014575</name>
</gene>
<organism evidence="2 3">
    <name type="scientific">Acer saccharum</name>
    <name type="common">Sugar maple</name>
    <dbReference type="NCBI Taxonomy" id="4024"/>
    <lineage>
        <taxon>Eukaryota</taxon>
        <taxon>Viridiplantae</taxon>
        <taxon>Streptophyta</taxon>
        <taxon>Embryophyta</taxon>
        <taxon>Tracheophyta</taxon>
        <taxon>Spermatophyta</taxon>
        <taxon>Magnoliopsida</taxon>
        <taxon>eudicotyledons</taxon>
        <taxon>Gunneridae</taxon>
        <taxon>Pentapetalae</taxon>
        <taxon>rosids</taxon>
        <taxon>malvids</taxon>
        <taxon>Sapindales</taxon>
        <taxon>Sapindaceae</taxon>
        <taxon>Hippocastanoideae</taxon>
        <taxon>Acereae</taxon>
        <taxon>Acer</taxon>
    </lineage>
</organism>
<dbReference type="EMBL" id="JAUESC010000004">
    <property type="protein sequence ID" value="KAK0596311.1"/>
    <property type="molecule type" value="Genomic_DNA"/>
</dbReference>
<feature type="compositionally biased region" description="Polar residues" evidence="1">
    <location>
        <begin position="92"/>
        <end position="118"/>
    </location>
</feature>
<dbReference type="AlphaFoldDB" id="A0AA39SE97"/>
<evidence type="ECO:0000313" key="3">
    <source>
        <dbReference type="Proteomes" id="UP001168877"/>
    </source>
</evidence>
<dbReference type="InterPro" id="IPR039624">
    <property type="entry name" value="LEA1/2/D7/KIN2"/>
</dbReference>
<feature type="compositionally biased region" description="Polar residues" evidence="1">
    <location>
        <begin position="42"/>
        <end position="63"/>
    </location>
</feature>
<keyword evidence="3" id="KW-1185">Reference proteome</keyword>
<feature type="region of interest" description="Disordered" evidence="1">
    <location>
        <begin position="1"/>
        <end position="118"/>
    </location>
</feature>
<evidence type="ECO:0000256" key="1">
    <source>
        <dbReference type="SAM" id="MobiDB-lite"/>
    </source>
</evidence>
<dbReference type="PANTHER" id="PTHR34191">
    <property type="entry name" value="LATE EMBRYOGENESIS ABUNDANT PROTEIN (LEA) FAMILY PROTEIN"/>
    <property type="match status" value="1"/>
</dbReference>
<accession>A0AA39SE97</accession>
<protein>
    <submittedName>
        <fullName evidence="2">Uncharacterized protein</fullName>
    </submittedName>
</protein>
<comment type="caution">
    <text evidence="2">The sequence shown here is derived from an EMBL/GenBank/DDBJ whole genome shotgun (WGS) entry which is preliminary data.</text>
</comment>
<dbReference type="PANTHER" id="PTHR34191:SF9">
    <property type="entry name" value="F6D8.10"/>
    <property type="match status" value="1"/>
</dbReference>
<dbReference type="Proteomes" id="UP001168877">
    <property type="component" value="Unassembled WGS sequence"/>
</dbReference>
<proteinExistence type="predicted"/>
<sequence>MNSQGQNIGSNVDELGGHAQMKRDVMNESAHSAQEALDRLSDSQSGQNNTYTSQASTFLSQKGEQVKNMAQGAGEQVKSMAQGAAEAVKNTLGMSNENPGDYTSTTNINSPANPSTRI</sequence>
<reference evidence="2" key="2">
    <citation type="submission" date="2023-06" db="EMBL/GenBank/DDBJ databases">
        <authorList>
            <person name="Swenson N.G."/>
            <person name="Wegrzyn J.L."/>
            <person name="Mcevoy S.L."/>
        </authorList>
    </citation>
    <scope>NUCLEOTIDE SEQUENCE</scope>
    <source>
        <strain evidence="2">NS2018</strain>
        <tissue evidence="2">Leaf</tissue>
    </source>
</reference>